<dbReference type="EMBL" id="RJUL01000006">
    <property type="protein sequence ID" value="ROQ24828.1"/>
    <property type="molecule type" value="Genomic_DNA"/>
</dbReference>
<organism evidence="1 2">
    <name type="scientific">Gallaecimonas pentaromativorans</name>
    <dbReference type="NCBI Taxonomy" id="584787"/>
    <lineage>
        <taxon>Bacteria</taxon>
        <taxon>Pseudomonadati</taxon>
        <taxon>Pseudomonadota</taxon>
        <taxon>Gammaproteobacteria</taxon>
        <taxon>Enterobacterales</taxon>
        <taxon>Gallaecimonadaceae</taxon>
        <taxon>Gallaecimonas</taxon>
    </lineage>
</organism>
<sequence>MADRLFDDYFSVRLGCDVHLDWLSSTAPVPDTQQLADSLPPLRKQLDLLAEQEQLLLTELKDERQSPLARLLLLHQQKLELLSEALLSQDLQDKHWRRTVHFSAGGFSILHSDIEGQTAKVTLRLPLGQVTGYATLVSQDDEYAYFQYVSLLDSDREKLVRLALQTQSDQLRARRERNEEK</sequence>
<gene>
    <name evidence="1" type="ORF">EDC28_10675</name>
</gene>
<dbReference type="STRING" id="584787.GCA_001247655_01058"/>
<reference evidence="1 2" key="1">
    <citation type="submission" date="2018-11" db="EMBL/GenBank/DDBJ databases">
        <title>Genomic Encyclopedia of Type Strains, Phase IV (KMG-IV): sequencing the most valuable type-strain genomes for metagenomic binning, comparative biology and taxonomic classification.</title>
        <authorList>
            <person name="Goeker M."/>
        </authorList>
    </citation>
    <scope>NUCLEOTIDE SEQUENCE [LARGE SCALE GENOMIC DNA]</scope>
    <source>
        <strain evidence="1 2">DSM 21945</strain>
    </source>
</reference>
<keyword evidence="2" id="KW-1185">Reference proteome</keyword>
<evidence type="ECO:0000313" key="2">
    <source>
        <dbReference type="Proteomes" id="UP000268033"/>
    </source>
</evidence>
<dbReference type="Proteomes" id="UP000268033">
    <property type="component" value="Unassembled WGS sequence"/>
</dbReference>
<accession>A0A3N1PAM6</accession>
<dbReference type="RefSeq" id="WP_123421741.1">
    <property type="nucleotide sequence ID" value="NZ_JBLXAC010000008.1"/>
</dbReference>
<comment type="caution">
    <text evidence="1">The sequence shown here is derived from an EMBL/GenBank/DDBJ whole genome shotgun (WGS) entry which is preliminary data.</text>
</comment>
<name>A0A3N1PAM6_9GAMM</name>
<evidence type="ECO:0000313" key="1">
    <source>
        <dbReference type="EMBL" id="ROQ24828.1"/>
    </source>
</evidence>
<protein>
    <recommendedName>
        <fullName evidence="3">PilZ domain-containing protein</fullName>
    </recommendedName>
</protein>
<dbReference type="AlphaFoldDB" id="A0A3N1PAM6"/>
<proteinExistence type="predicted"/>
<evidence type="ECO:0008006" key="3">
    <source>
        <dbReference type="Google" id="ProtNLM"/>
    </source>
</evidence>